<dbReference type="SUPFAM" id="SSF50494">
    <property type="entry name" value="Trypsin-like serine proteases"/>
    <property type="match status" value="1"/>
</dbReference>
<evidence type="ECO:0000259" key="6">
    <source>
        <dbReference type="PROSITE" id="PS50106"/>
    </source>
</evidence>
<feature type="compositionally biased region" description="Low complexity" evidence="4">
    <location>
        <begin position="96"/>
        <end position="117"/>
    </location>
</feature>
<feature type="transmembrane region" description="Helical" evidence="5">
    <location>
        <begin position="69"/>
        <end position="92"/>
    </location>
</feature>
<keyword evidence="5" id="KW-0812">Transmembrane</keyword>
<sequence length="432" mass="42573">MSDGQTPQHGGQHHPRPAQDNPYERASTGWTGAGPHPAPAAPPGHPGFPAQQPTQTPPRGRSGRGRAGLAAAVVATSLLVGGGAGIGGAAWWDATQDGSSGSSQESPVSTSQVSSQPDTPPADGSVESVAQKVLPSVVKIDVTTAEGAGSGSGIILTADGTILTNNHVVEGAEGGTVTVSFDDGTSAEAEVLGTDPLTDTAVIKAQGVSDLTPATIGKSANLGVGEGVVAVGSPFGLDATVTSGIVSALDRPVNVGSDDQGNSTTYPAIQTDAAINPGNSGGPLVDMTGAVVGINSSIRTAASQSPYGQAQGGSIGLGFAIPIDEVMPIVDQMAAGETPTHARLGIQVGDPRTGDSAGAVVSEVTPGSTADKAGLTAGSVITQVDDQRITGADSLVATIRSYRPGDSVTVTWTSGGDEQSADLVLDSDATQG</sequence>
<dbReference type="InterPro" id="IPR051201">
    <property type="entry name" value="Chloro_Bact_Ser_Proteases"/>
</dbReference>
<dbReference type="EMBL" id="JANARS010000007">
    <property type="protein sequence ID" value="MCP3423408.1"/>
    <property type="molecule type" value="Genomic_DNA"/>
</dbReference>
<dbReference type="SMART" id="SM00228">
    <property type="entry name" value="PDZ"/>
    <property type="match status" value="1"/>
</dbReference>
<dbReference type="SUPFAM" id="SSF50156">
    <property type="entry name" value="PDZ domain-like"/>
    <property type="match status" value="1"/>
</dbReference>
<dbReference type="Proteomes" id="UP001204524">
    <property type="component" value="Unassembled WGS sequence"/>
</dbReference>
<keyword evidence="5" id="KW-1133">Transmembrane helix</keyword>
<proteinExistence type="inferred from homology"/>
<feature type="region of interest" description="Disordered" evidence="4">
    <location>
        <begin position="1"/>
        <end position="67"/>
    </location>
</feature>
<name>A0ABT1L066_9ACTN</name>
<keyword evidence="8" id="KW-1185">Reference proteome</keyword>
<dbReference type="Gene3D" id="2.30.42.10">
    <property type="match status" value="1"/>
</dbReference>
<dbReference type="PROSITE" id="PS50106">
    <property type="entry name" value="PDZ"/>
    <property type="match status" value="1"/>
</dbReference>
<dbReference type="PRINTS" id="PR00834">
    <property type="entry name" value="PROTEASES2C"/>
</dbReference>
<evidence type="ECO:0000256" key="2">
    <source>
        <dbReference type="ARBA" id="ARBA00022670"/>
    </source>
</evidence>
<evidence type="ECO:0000256" key="3">
    <source>
        <dbReference type="ARBA" id="ARBA00022801"/>
    </source>
</evidence>
<feature type="domain" description="PDZ" evidence="6">
    <location>
        <begin position="327"/>
        <end position="391"/>
    </location>
</feature>
<evidence type="ECO:0000313" key="7">
    <source>
        <dbReference type="EMBL" id="MCP3423408.1"/>
    </source>
</evidence>
<dbReference type="RefSeq" id="WP_254182583.1">
    <property type="nucleotide sequence ID" value="NZ_JANARS010000007.1"/>
</dbReference>
<evidence type="ECO:0000256" key="1">
    <source>
        <dbReference type="ARBA" id="ARBA00010541"/>
    </source>
</evidence>
<dbReference type="PANTHER" id="PTHR43343:SF3">
    <property type="entry name" value="PROTEASE DO-LIKE 8, CHLOROPLASTIC"/>
    <property type="match status" value="1"/>
</dbReference>
<accession>A0ABT1L066</accession>
<dbReference type="InterPro" id="IPR009003">
    <property type="entry name" value="Peptidase_S1_PA"/>
</dbReference>
<evidence type="ECO:0000256" key="4">
    <source>
        <dbReference type="SAM" id="MobiDB-lite"/>
    </source>
</evidence>
<organism evidence="7 8">
    <name type="scientific">Nocardioides pinisoli</name>
    <dbReference type="NCBI Taxonomy" id="2950279"/>
    <lineage>
        <taxon>Bacteria</taxon>
        <taxon>Bacillati</taxon>
        <taxon>Actinomycetota</taxon>
        <taxon>Actinomycetes</taxon>
        <taxon>Propionibacteriales</taxon>
        <taxon>Nocardioidaceae</taxon>
        <taxon>Nocardioides</taxon>
    </lineage>
</organism>
<dbReference type="InterPro" id="IPR001940">
    <property type="entry name" value="Peptidase_S1C"/>
</dbReference>
<dbReference type="InterPro" id="IPR036034">
    <property type="entry name" value="PDZ_sf"/>
</dbReference>
<protein>
    <submittedName>
        <fullName evidence="7">Trypsin-like peptidase domain-containing protein</fullName>
    </submittedName>
</protein>
<evidence type="ECO:0000256" key="5">
    <source>
        <dbReference type="SAM" id="Phobius"/>
    </source>
</evidence>
<dbReference type="Pfam" id="PF13365">
    <property type="entry name" value="Trypsin_2"/>
    <property type="match status" value="1"/>
</dbReference>
<comment type="caution">
    <text evidence="7">The sequence shown here is derived from an EMBL/GenBank/DDBJ whole genome shotgun (WGS) entry which is preliminary data.</text>
</comment>
<dbReference type="InterPro" id="IPR043504">
    <property type="entry name" value="Peptidase_S1_PA_chymotrypsin"/>
</dbReference>
<gene>
    <name evidence="7" type="ORF">NCI01_16515</name>
</gene>
<feature type="region of interest" description="Disordered" evidence="4">
    <location>
        <begin position="95"/>
        <end position="126"/>
    </location>
</feature>
<comment type="similarity">
    <text evidence="1">Belongs to the peptidase S1C family.</text>
</comment>
<evidence type="ECO:0000313" key="8">
    <source>
        <dbReference type="Proteomes" id="UP001204524"/>
    </source>
</evidence>
<dbReference type="Gene3D" id="2.40.10.10">
    <property type="entry name" value="Trypsin-like serine proteases"/>
    <property type="match status" value="2"/>
</dbReference>
<feature type="compositionally biased region" description="Pro residues" evidence="4">
    <location>
        <begin position="36"/>
        <end position="46"/>
    </location>
</feature>
<keyword evidence="3" id="KW-0378">Hydrolase</keyword>
<dbReference type="InterPro" id="IPR001478">
    <property type="entry name" value="PDZ"/>
</dbReference>
<keyword evidence="2" id="KW-0645">Protease</keyword>
<keyword evidence="5" id="KW-0472">Membrane</keyword>
<dbReference type="Pfam" id="PF13180">
    <property type="entry name" value="PDZ_2"/>
    <property type="match status" value="1"/>
</dbReference>
<reference evidence="7 8" key="1">
    <citation type="submission" date="2022-06" db="EMBL/GenBank/DDBJ databases">
        <authorList>
            <person name="So Y."/>
        </authorList>
    </citation>
    <scope>NUCLEOTIDE SEQUENCE [LARGE SCALE GENOMIC DNA]</scope>
    <source>
        <strain evidence="7 8">STR3</strain>
    </source>
</reference>
<dbReference type="PANTHER" id="PTHR43343">
    <property type="entry name" value="PEPTIDASE S12"/>
    <property type="match status" value="1"/>
</dbReference>